<reference evidence="2" key="1">
    <citation type="submission" date="2021-07" db="EMBL/GenBank/DDBJ databases">
        <authorList>
            <person name="Durling M."/>
        </authorList>
    </citation>
    <scope>NUCLEOTIDE SEQUENCE</scope>
</reference>
<comment type="caution">
    <text evidence="2">The sequence shown here is derived from an EMBL/GenBank/DDBJ whole genome shotgun (WGS) entry which is preliminary data.</text>
</comment>
<dbReference type="AlphaFoldDB" id="A0A9N9PRE7"/>
<sequence>MIPISPNPPTQPPLQRSNTRLKTHIVIRLCNLTSHQNLAAQQVLSLVVARHGYPSASFMPNSYPISKLGHVHPTDTIQSRGGDTCNTITCWEPNNGAHINQVISTFPTCTMPRTRKPEGKEQNARPKEPYAKPKESSARSNQGSSSGVEKQFKILFRNMVTSKLLMGQPQYSRVKVILLRWDDLDPLAPTFQSELESMRDVFENLYNFEVFEPGWKIPIVGSHAAVLQKVQQLIGWDEPTTLNMVYYKGHGAREVGALHWKSDNQFAESVCWGGVGGIQELLEKARSPAFILLDCCFATSVNSAYIHQQVQVPGAGPTWQMAACSYNHVSYAGPNSFTTALVRELQALANLPQGFDIQQLHSRIVAIFSLFPQYDNYSQAPVLSLLTYDMPGQDSVWLKPLLADLAYVDHSTTIGQVINRSRPNLPRFGKFGMWAYVLDSARTPHATVAVFDLETSFNYISRSLVKLLKLKEEFSGGPTSRKWTIFKGMAGETMSTQFVVLRFQLAELDASRSRPEELKKEFRVVPSDYGGRSFDFALGRDFIAQLDLGEFLDGVDDILANVPAIEEL</sequence>
<protein>
    <submittedName>
        <fullName evidence="2">Uncharacterized protein</fullName>
    </submittedName>
</protein>
<dbReference type="OrthoDB" id="4760831at2759"/>
<feature type="compositionally biased region" description="Basic and acidic residues" evidence="1">
    <location>
        <begin position="115"/>
        <end position="137"/>
    </location>
</feature>
<evidence type="ECO:0000313" key="2">
    <source>
        <dbReference type="EMBL" id="CAG8952388.1"/>
    </source>
</evidence>
<organism evidence="2 3">
    <name type="scientific">Hymenoscyphus fraxineus</name>
    <dbReference type="NCBI Taxonomy" id="746836"/>
    <lineage>
        <taxon>Eukaryota</taxon>
        <taxon>Fungi</taxon>
        <taxon>Dikarya</taxon>
        <taxon>Ascomycota</taxon>
        <taxon>Pezizomycotina</taxon>
        <taxon>Leotiomycetes</taxon>
        <taxon>Helotiales</taxon>
        <taxon>Helotiaceae</taxon>
        <taxon>Hymenoscyphus</taxon>
    </lineage>
</organism>
<accession>A0A9N9PRE7</accession>
<name>A0A9N9PRE7_9HELO</name>
<evidence type="ECO:0000313" key="3">
    <source>
        <dbReference type="Proteomes" id="UP000696280"/>
    </source>
</evidence>
<dbReference type="EMBL" id="CAJVRL010000045">
    <property type="protein sequence ID" value="CAG8952388.1"/>
    <property type="molecule type" value="Genomic_DNA"/>
</dbReference>
<keyword evidence="3" id="KW-1185">Reference proteome</keyword>
<evidence type="ECO:0000256" key="1">
    <source>
        <dbReference type="SAM" id="MobiDB-lite"/>
    </source>
</evidence>
<gene>
    <name evidence="2" type="ORF">HYFRA_00001135</name>
</gene>
<feature type="region of interest" description="Disordered" evidence="1">
    <location>
        <begin position="108"/>
        <end position="145"/>
    </location>
</feature>
<dbReference type="Proteomes" id="UP000696280">
    <property type="component" value="Unassembled WGS sequence"/>
</dbReference>
<proteinExistence type="predicted"/>